<accession>A0AAW1M4D1</accession>
<evidence type="ECO:0008006" key="3">
    <source>
        <dbReference type="Google" id="ProtNLM"/>
    </source>
</evidence>
<dbReference type="Proteomes" id="UP001443914">
    <property type="component" value="Unassembled WGS sequence"/>
</dbReference>
<protein>
    <recommendedName>
        <fullName evidence="3">Transmembrane protein</fullName>
    </recommendedName>
</protein>
<name>A0AAW1M4D1_SAPOF</name>
<dbReference type="EMBL" id="JBDFQZ010000003">
    <property type="protein sequence ID" value="KAK9740503.1"/>
    <property type="molecule type" value="Genomic_DNA"/>
</dbReference>
<reference evidence="1" key="1">
    <citation type="submission" date="2024-03" db="EMBL/GenBank/DDBJ databases">
        <title>WGS assembly of Saponaria officinalis var. Norfolk2.</title>
        <authorList>
            <person name="Jenkins J."/>
            <person name="Shu S."/>
            <person name="Grimwood J."/>
            <person name="Barry K."/>
            <person name="Goodstein D."/>
            <person name="Schmutz J."/>
            <person name="Leebens-Mack J."/>
            <person name="Osbourn A."/>
        </authorList>
    </citation>
    <scope>NUCLEOTIDE SEQUENCE [LARGE SCALE GENOMIC DNA]</scope>
    <source>
        <strain evidence="1">JIC</strain>
    </source>
</reference>
<evidence type="ECO:0000313" key="2">
    <source>
        <dbReference type="Proteomes" id="UP001443914"/>
    </source>
</evidence>
<gene>
    <name evidence="1" type="ORF">RND81_03G040600</name>
</gene>
<comment type="caution">
    <text evidence="1">The sequence shown here is derived from an EMBL/GenBank/DDBJ whole genome shotgun (WGS) entry which is preliminary data.</text>
</comment>
<proteinExistence type="predicted"/>
<evidence type="ECO:0000313" key="1">
    <source>
        <dbReference type="EMBL" id="KAK9740503.1"/>
    </source>
</evidence>
<keyword evidence="2" id="KW-1185">Reference proteome</keyword>
<sequence length="166" mass="19041">MLLMISAPYVILPIRILPSPLFPFLSFLKTIYDRLTNTIHFTQRPSTSLSFSPSFSFSRKLDHHRASPHHFHLHRKKTIRSPDFVVLAAKSSPSFVRSLSPRCLLPSFTPVTVIILYYFFPADSSPPRLGRRRLSNLFSSRRNTPHRRCSSLFPAASPFLSLLRSC</sequence>
<dbReference type="AlphaFoldDB" id="A0AAW1M4D1"/>
<organism evidence="1 2">
    <name type="scientific">Saponaria officinalis</name>
    <name type="common">Common soapwort</name>
    <name type="synonym">Lychnis saponaria</name>
    <dbReference type="NCBI Taxonomy" id="3572"/>
    <lineage>
        <taxon>Eukaryota</taxon>
        <taxon>Viridiplantae</taxon>
        <taxon>Streptophyta</taxon>
        <taxon>Embryophyta</taxon>
        <taxon>Tracheophyta</taxon>
        <taxon>Spermatophyta</taxon>
        <taxon>Magnoliopsida</taxon>
        <taxon>eudicotyledons</taxon>
        <taxon>Gunneridae</taxon>
        <taxon>Pentapetalae</taxon>
        <taxon>Caryophyllales</taxon>
        <taxon>Caryophyllaceae</taxon>
        <taxon>Caryophylleae</taxon>
        <taxon>Saponaria</taxon>
    </lineage>
</organism>